<dbReference type="Gene3D" id="3.10.20.90">
    <property type="entry name" value="Phosphatidylinositol 3-kinase Catalytic Subunit, Chain A, domain 1"/>
    <property type="match status" value="1"/>
</dbReference>
<sequence length="102" mass="11747">MKQVKEQQKQYDPTFSGNSIKITINSIDMISQDGWTAYELRQVIVFTFSLMCGPNSFDIYFQDELLSDILLTLADYGIQDGSNLTLIHKQKVSNKCKKIFKK</sequence>
<reference evidence="1" key="1">
    <citation type="submission" date="2023-06" db="EMBL/GenBank/DDBJ databases">
        <authorList>
            <person name="Kurt Z."/>
        </authorList>
    </citation>
    <scope>NUCLEOTIDE SEQUENCE</scope>
</reference>
<keyword evidence="3" id="KW-1185">Reference proteome</keyword>
<evidence type="ECO:0000313" key="1">
    <source>
        <dbReference type="EMBL" id="CAI9923444.1"/>
    </source>
</evidence>
<name>A0AA86NPZ7_9EUKA</name>
<dbReference type="SUPFAM" id="SSF54236">
    <property type="entry name" value="Ubiquitin-like"/>
    <property type="match status" value="1"/>
</dbReference>
<evidence type="ECO:0000313" key="2">
    <source>
        <dbReference type="EMBL" id="CAL5980805.1"/>
    </source>
</evidence>
<evidence type="ECO:0000313" key="3">
    <source>
        <dbReference type="Proteomes" id="UP001642409"/>
    </source>
</evidence>
<dbReference type="Proteomes" id="UP001642409">
    <property type="component" value="Unassembled WGS sequence"/>
</dbReference>
<dbReference type="InterPro" id="IPR029071">
    <property type="entry name" value="Ubiquitin-like_domsf"/>
</dbReference>
<organism evidence="1">
    <name type="scientific">Hexamita inflata</name>
    <dbReference type="NCBI Taxonomy" id="28002"/>
    <lineage>
        <taxon>Eukaryota</taxon>
        <taxon>Metamonada</taxon>
        <taxon>Diplomonadida</taxon>
        <taxon>Hexamitidae</taxon>
        <taxon>Hexamitinae</taxon>
        <taxon>Hexamita</taxon>
    </lineage>
</organism>
<reference evidence="2 3" key="2">
    <citation type="submission" date="2024-07" db="EMBL/GenBank/DDBJ databases">
        <authorList>
            <person name="Akdeniz Z."/>
        </authorList>
    </citation>
    <scope>NUCLEOTIDE SEQUENCE [LARGE SCALE GENOMIC DNA]</scope>
</reference>
<dbReference type="AlphaFoldDB" id="A0AA86NPZ7"/>
<dbReference type="EMBL" id="CATOUU010000279">
    <property type="protein sequence ID" value="CAI9923444.1"/>
    <property type="molecule type" value="Genomic_DNA"/>
</dbReference>
<dbReference type="EMBL" id="CAXDID020000012">
    <property type="protein sequence ID" value="CAL5980805.1"/>
    <property type="molecule type" value="Genomic_DNA"/>
</dbReference>
<comment type="caution">
    <text evidence="1">The sequence shown here is derived from an EMBL/GenBank/DDBJ whole genome shotgun (WGS) entry which is preliminary data.</text>
</comment>
<proteinExistence type="predicted"/>
<gene>
    <name evidence="1" type="ORF">HINF_LOCUS11089</name>
    <name evidence="2" type="ORF">HINF_LOCUS6356</name>
</gene>
<accession>A0AA86NPZ7</accession>
<protein>
    <submittedName>
        <fullName evidence="1">Ubiquitin-like domain superfamily</fullName>
    </submittedName>
    <submittedName>
        <fullName evidence="2">Ubiquitin-like_domain superfamily</fullName>
    </submittedName>
</protein>